<accession>A0A8X6QA69</accession>
<evidence type="ECO:0000313" key="2">
    <source>
        <dbReference type="EMBL" id="GFU15282.1"/>
    </source>
</evidence>
<comment type="caution">
    <text evidence="2">The sequence shown here is derived from an EMBL/GenBank/DDBJ whole genome shotgun (WGS) entry which is preliminary data.</text>
</comment>
<protein>
    <submittedName>
        <fullName evidence="2">Uncharacterized protein</fullName>
    </submittedName>
</protein>
<evidence type="ECO:0000313" key="3">
    <source>
        <dbReference type="Proteomes" id="UP000887013"/>
    </source>
</evidence>
<proteinExistence type="predicted"/>
<feature type="compositionally biased region" description="Basic and acidic residues" evidence="1">
    <location>
        <begin position="18"/>
        <end position="32"/>
    </location>
</feature>
<sequence>MPFTTTDICGFVERRVEDSNRTENEELRLPVEHRRRKATGGNQGQLQLSTPPRGGKPLNAESSSRCHRQL</sequence>
<gene>
    <name evidence="2" type="ORF">NPIL_59451</name>
</gene>
<name>A0A8X6QA69_NEPPI</name>
<feature type="region of interest" description="Disordered" evidence="1">
    <location>
        <begin position="18"/>
        <end position="70"/>
    </location>
</feature>
<evidence type="ECO:0000256" key="1">
    <source>
        <dbReference type="SAM" id="MobiDB-lite"/>
    </source>
</evidence>
<dbReference type="Proteomes" id="UP000887013">
    <property type="component" value="Unassembled WGS sequence"/>
</dbReference>
<reference evidence="2" key="1">
    <citation type="submission" date="2020-08" db="EMBL/GenBank/DDBJ databases">
        <title>Multicomponent nature underlies the extraordinary mechanical properties of spider dragline silk.</title>
        <authorList>
            <person name="Kono N."/>
            <person name="Nakamura H."/>
            <person name="Mori M."/>
            <person name="Yoshida Y."/>
            <person name="Ohtoshi R."/>
            <person name="Malay A.D."/>
            <person name="Moran D.A.P."/>
            <person name="Tomita M."/>
            <person name="Numata K."/>
            <person name="Arakawa K."/>
        </authorList>
    </citation>
    <scope>NUCLEOTIDE SEQUENCE</scope>
</reference>
<dbReference type="EMBL" id="BMAW01030182">
    <property type="protein sequence ID" value="GFU15282.1"/>
    <property type="molecule type" value="Genomic_DNA"/>
</dbReference>
<keyword evidence="3" id="KW-1185">Reference proteome</keyword>
<organism evidence="2 3">
    <name type="scientific">Nephila pilipes</name>
    <name type="common">Giant wood spider</name>
    <name type="synonym">Nephila maculata</name>
    <dbReference type="NCBI Taxonomy" id="299642"/>
    <lineage>
        <taxon>Eukaryota</taxon>
        <taxon>Metazoa</taxon>
        <taxon>Ecdysozoa</taxon>
        <taxon>Arthropoda</taxon>
        <taxon>Chelicerata</taxon>
        <taxon>Arachnida</taxon>
        <taxon>Araneae</taxon>
        <taxon>Araneomorphae</taxon>
        <taxon>Entelegynae</taxon>
        <taxon>Araneoidea</taxon>
        <taxon>Nephilidae</taxon>
        <taxon>Nephila</taxon>
    </lineage>
</organism>
<dbReference type="AlphaFoldDB" id="A0A8X6QA69"/>